<name>A0A811URK5_CERCA</name>
<evidence type="ECO:0000313" key="3">
    <source>
        <dbReference type="Proteomes" id="UP000606786"/>
    </source>
</evidence>
<accession>A0A811URK5</accession>
<keyword evidence="3" id="KW-1185">Reference proteome</keyword>
<comment type="caution">
    <text evidence="1">The sequence shown here is derived from an EMBL/GenBank/DDBJ whole genome shotgun (WGS) entry which is preliminary data.</text>
</comment>
<evidence type="ECO:0000313" key="1">
    <source>
        <dbReference type="EMBL" id="CAD7001789.1"/>
    </source>
</evidence>
<proteinExistence type="predicted"/>
<gene>
    <name evidence="1" type="ORF">CCAP1982_LOCUS10280</name>
    <name evidence="2" type="ORF">CCAP1982_LOCUS10281</name>
</gene>
<evidence type="ECO:0000313" key="2">
    <source>
        <dbReference type="EMBL" id="CAD7001790.1"/>
    </source>
</evidence>
<sequence length="108" mass="12506">MAIKRPAMLPEEMQPAHLLCTRTKDTVIDFSRFSTYTKLQRIVAWVVRAMHLFRLHHNINGVLPPQQLSVLEYEKAEHIISELVQQEHFADEIADLSASRQLAKRSTL</sequence>
<dbReference type="Proteomes" id="UP000606786">
    <property type="component" value="Unassembled WGS sequence"/>
</dbReference>
<reference evidence="1" key="1">
    <citation type="submission" date="2020-11" db="EMBL/GenBank/DDBJ databases">
        <authorList>
            <person name="Whitehead M."/>
        </authorList>
    </citation>
    <scope>NUCLEOTIDE SEQUENCE</scope>
    <source>
        <strain evidence="1">EGII</strain>
    </source>
</reference>
<dbReference type="EMBL" id="CAJHJT010000023">
    <property type="protein sequence ID" value="CAD7001790.1"/>
    <property type="molecule type" value="Genomic_DNA"/>
</dbReference>
<organism evidence="1 3">
    <name type="scientific">Ceratitis capitata</name>
    <name type="common">Mediterranean fruit fly</name>
    <name type="synonym">Tephritis capitata</name>
    <dbReference type="NCBI Taxonomy" id="7213"/>
    <lineage>
        <taxon>Eukaryota</taxon>
        <taxon>Metazoa</taxon>
        <taxon>Ecdysozoa</taxon>
        <taxon>Arthropoda</taxon>
        <taxon>Hexapoda</taxon>
        <taxon>Insecta</taxon>
        <taxon>Pterygota</taxon>
        <taxon>Neoptera</taxon>
        <taxon>Endopterygota</taxon>
        <taxon>Diptera</taxon>
        <taxon>Brachycera</taxon>
        <taxon>Muscomorpha</taxon>
        <taxon>Tephritoidea</taxon>
        <taxon>Tephritidae</taxon>
        <taxon>Ceratitis</taxon>
        <taxon>Ceratitis</taxon>
    </lineage>
</organism>
<dbReference type="AlphaFoldDB" id="A0A811URK5"/>
<protein>
    <submittedName>
        <fullName evidence="1">(Mediterranean fruit fly) hypothetical protein</fullName>
    </submittedName>
</protein>
<dbReference type="EMBL" id="CAJHJT010000023">
    <property type="protein sequence ID" value="CAD7001789.1"/>
    <property type="molecule type" value="Genomic_DNA"/>
</dbReference>